<reference evidence="11" key="1">
    <citation type="submission" date="2016-02" db="EMBL/GenBank/DDBJ databases">
        <authorList>
            <person name="Holder M.E."/>
            <person name="Ajami N.J."/>
            <person name="Petrosino J.F."/>
        </authorList>
    </citation>
    <scope>NUCLEOTIDE SEQUENCE [LARGE SCALE GENOMIC DNA]</scope>
    <source>
        <strain evidence="11">DSM 12838</strain>
    </source>
</reference>
<dbReference type="OrthoDB" id="9799970at2"/>
<keyword evidence="4" id="KW-0788">Thiol protease</keyword>
<dbReference type="PROSITE" id="PS51257">
    <property type="entry name" value="PROKAR_LIPOPROTEIN"/>
    <property type="match status" value="1"/>
</dbReference>
<dbReference type="Gene3D" id="3.90.1720.10">
    <property type="entry name" value="endopeptidase domain like (from Nostoc punctiforme)"/>
    <property type="match status" value="1"/>
</dbReference>
<comment type="similarity">
    <text evidence="1">Belongs to the peptidase C40 family.</text>
</comment>
<dbReference type="SUPFAM" id="SSF54001">
    <property type="entry name" value="Cysteine proteinases"/>
    <property type="match status" value="1"/>
</dbReference>
<feature type="domain" description="NlpC/P60" evidence="6">
    <location>
        <begin position="315"/>
        <end position="397"/>
    </location>
</feature>
<feature type="domain" description="NLPC/P60 N-terminal" evidence="7">
    <location>
        <begin position="9"/>
        <end position="138"/>
    </location>
</feature>
<feature type="chain" id="PRO_5007067608" description="Hydrolase Nlp/P60" evidence="5">
    <location>
        <begin position="21"/>
        <end position="464"/>
    </location>
</feature>
<proteinExistence type="inferred from homology"/>
<accession>A0A0X8JPS3</accession>
<dbReference type="Proteomes" id="UP000063964">
    <property type="component" value="Chromosome"/>
</dbReference>
<keyword evidence="3" id="KW-0378">Hydrolase</keyword>
<dbReference type="Pfam" id="PF00877">
    <property type="entry name" value="NLPC_P60"/>
    <property type="match status" value="1"/>
</dbReference>
<evidence type="ECO:0000313" key="11">
    <source>
        <dbReference type="Proteomes" id="UP000063964"/>
    </source>
</evidence>
<evidence type="ECO:0000259" key="9">
    <source>
        <dbReference type="Pfam" id="PF12914"/>
    </source>
</evidence>
<dbReference type="InterPro" id="IPR025606">
    <property type="entry name" value="NLPC/P60_N_dom"/>
</dbReference>
<dbReference type="Pfam" id="PF12914">
    <property type="entry name" value="SH3_7"/>
    <property type="match status" value="1"/>
</dbReference>
<evidence type="ECO:0000259" key="6">
    <source>
        <dbReference type="Pfam" id="PF00877"/>
    </source>
</evidence>
<evidence type="ECO:0000256" key="4">
    <source>
        <dbReference type="ARBA" id="ARBA00022807"/>
    </source>
</evidence>
<protein>
    <recommendedName>
        <fullName evidence="12">Hydrolase Nlp/P60</fullName>
    </recommendedName>
</protein>
<evidence type="ECO:0000256" key="1">
    <source>
        <dbReference type="ARBA" id="ARBA00007074"/>
    </source>
</evidence>
<evidence type="ECO:0000256" key="3">
    <source>
        <dbReference type="ARBA" id="ARBA00022801"/>
    </source>
</evidence>
<keyword evidence="2" id="KW-0645">Protease</keyword>
<gene>
    <name evidence="10" type="ORF">AXF15_05700</name>
</gene>
<evidence type="ECO:0000256" key="5">
    <source>
        <dbReference type="SAM" id="SignalP"/>
    </source>
</evidence>
<dbReference type="RefSeq" id="WP_066604521.1">
    <property type="nucleotide sequence ID" value="NZ_CP014230.1"/>
</dbReference>
<dbReference type="InterPro" id="IPR039439">
    <property type="entry name" value="SH3b1_dom"/>
</dbReference>
<keyword evidence="11" id="KW-1185">Reference proteome</keyword>
<evidence type="ECO:0000256" key="2">
    <source>
        <dbReference type="ARBA" id="ARBA00022670"/>
    </source>
</evidence>
<dbReference type="KEGG" id="doa:AXF15_05700"/>
<dbReference type="PIRSF" id="PIRSF019015">
    <property type="entry name" value="P60_peptidase_YkfC"/>
    <property type="match status" value="1"/>
</dbReference>
<dbReference type="GO" id="GO:0006508">
    <property type="term" value="P:proteolysis"/>
    <property type="evidence" value="ECO:0007669"/>
    <property type="project" value="UniProtKB-KW"/>
</dbReference>
<dbReference type="STRING" id="888061.AXF15_05700"/>
<dbReference type="Pfam" id="PF12912">
    <property type="entry name" value="N_NLPC_P60"/>
    <property type="match status" value="1"/>
</dbReference>
<dbReference type="Pfam" id="PF12913">
    <property type="entry name" value="SH3_6"/>
    <property type="match status" value="1"/>
</dbReference>
<feature type="domain" description="SH3b1" evidence="8">
    <location>
        <begin position="161"/>
        <end position="213"/>
    </location>
</feature>
<dbReference type="InterPro" id="IPR026864">
    <property type="entry name" value="SH3b2-type_SH3"/>
</dbReference>
<dbReference type="GO" id="GO:0008234">
    <property type="term" value="F:cysteine-type peptidase activity"/>
    <property type="evidence" value="ECO:0007669"/>
    <property type="project" value="UniProtKB-KW"/>
</dbReference>
<feature type="signal peptide" evidence="5">
    <location>
        <begin position="1"/>
        <end position="20"/>
    </location>
</feature>
<dbReference type="InterPro" id="IPR000064">
    <property type="entry name" value="NLP_P60_dom"/>
</dbReference>
<name>A0A0X8JPS3_9BACT</name>
<dbReference type="InterPro" id="IPR038765">
    <property type="entry name" value="Papain-like_cys_pep_sf"/>
</dbReference>
<dbReference type="EMBL" id="CP014230">
    <property type="protein sequence ID" value="AMD92648.1"/>
    <property type="molecule type" value="Genomic_DNA"/>
</dbReference>
<evidence type="ECO:0000259" key="7">
    <source>
        <dbReference type="Pfam" id="PF12912"/>
    </source>
</evidence>
<keyword evidence="5" id="KW-0732">Signal</keyword>
<organism evidence="10 11">
    <name type="scientific">Desulfomicrobium orale DSM 12838</name>
    <dbReference type="NCBI Taxonomy" id="888061"/>
    <lineage>
        <taxon>Bacteria</taxon>
        <taxon>Pseudomonadati</taxon>
        <taxon>Thermodesulfobacteriota</taxon>
        <taxon>Desulfovibrionia</taxon>
        <taxon>Desulfovibrionales</taxon>
        <taxon>Desulfomicrobiaceae</taxon>
        <taxon>Desulfomicrobium</taxon>
    </lineage>
</organism>
<feature type="domain" description="SH3b2-type SH3" evidence="9">
    <location>
        <begin position="223"/>
        <end position="266"/>
    </location>
</feature>
<evidence type="ECO:0000259" key="8">
    <source>
        <dbReference type="Pfam" id="PF12913"/>
    </source>
</evidence>
<dbReference type="InterPro" id="IPR027017">
    <property type="entry name" value="P60_peptidase_YkfC"/>
</dbReference>
<evidence type="ECO:0008006" key="12">
    <source>
        <dbReference type="Google" id="ProtNLM"/>
    </source>
</evidence>
<sequence length="464" mass="50713">MKPSLPLCLLLLLLFAGACASRPAPPPEAPPAREPAIVQEPRVGPLPEVVFDVPQLASEAVPLSDAPLLPEAERAVLHGRALERFFAPWHLQKPSLSPEQAFWGVRAYGGKQGYAENLQPYPRDRWDRLVALQNMSAYPSMHSPGIVTRNTALRLLPTLRPFFLDPARPGEGFPFDYFQNSALWLGTPVFVTHVSADRAWYLVETAFAHGWVRAEDVALAGKDFRAAYESRHMAALIADDTPLMDGVRFLGQTHIGAIFPIHGQTATGLRVKVPVRGVNNWAETGEAELSAQQAAPMPLPLTARAVAGLADAMTGQLYGWGGMFENRDCSSTLRDLFLPFGVWLPRNSVQQARQGGQFISLNGLTPDAKLETIRTRGVPFASLVWLPGHIGLYLGVDEHNEPLMLHNLWGLRTALPDGVEGRAVAGKLSISTLRPGEDRPDIRRGAFLERIRGLTLLGAGVSVR</sequence>
<evidence type="ECO:0000313" key="10">
    <source>
        <dbReference type="EMBL" id="AMD92648.1"/>
    </source>
</evidence>
<dbReference type="AlphaFoldDB" id="A0A0X8JPS3"/>